<name>F2U779_SALR5</name>
<dbReference type="InParanoid" id="F2U779"/>
<protein>
    <submittedName>
        <fullName evidence="1">Uncharacterized protein</fullName>
    </submittedName>
</protein>
<dbReference type="GeneID" id="16075381"/>
<sequence length="108" mass="12079">MHQRCPPRLTPPSIIAATSLLHHCYLHNHITTTTNSDIHTHTYAYTSSFHLVKSLFSSPRLSISPSPNMFAPQISCCINCPPFLCLLFRARVGVHVARLVCVCFGLYV</sequence>
<dbReference type="AlphaFoldDB" id="F2U779"/>
<organism evidence="2">
    <name type="scientific">Salpingoeca rosetta (strain ATCC 50818 / BSB-021)</name>
    <dbReference type="NCBI Taxonomy" id="946362"/>
    <lineage>
        <taxon>Eukaryota</taxon>
        <taxon>Choanoflagellata</taxon>
        <taxon>Craspedida</taxon>
        <taxon>Salpingoecidae</taxon>
        <taxon>Salpingoeca</taxon>
    </lineage>
</organism>
<dbReference type="Proteomes" id="UP000007799">
    <property type="component" value="Unassembled WGS sequence"/>
</dbReference>
<proteinExistence type="predicted"/>
<dbReference type="EMBL" id="GL832963">
    <property type="protein sequence ID" value="EGD83296.1"/>
    <property type="molecule type" value="Genomic_DNA"/>
</dbReference>
<evidence type="ECO:0000313" key="1">
    <source>
        <dbReference type="EMBL" id="EGD83296.1"/>
    </source>
</evidence>
<evidence type="ECO:0000313" key="2">
    <source>
        <dbReference type="Proteomes" id="UP000007799"/>
    </source>
</evidence>
<accession>F2U779</accession>
<gene>
    <name evidence="1" type="ORF">PTSG_12095</name>
</gene>
<reference evidence="1" key="1">
    <citation type="submission" date="2009-08" db="EMBL/GenBank/DDBJ databases">
        <title>Annotation of Salpingoeca rosetta.</title>
        <authorList>
            <consortium name="The Broad Institute Genome Sequencing Platform"/>
            <person name="Russ C."/>
            <person name="Cuomo C."/>
            <person name="Burger G."/>
            <person name="Gray M.W."/>
            <person name="Holland P.W.H."/>
            <person name="King N."/>
            <person name="Lang F.B.F."/>
            <person name="Roger A.J."/>
            <person name="Ruiz-Trillo I."/>
            <person name="Young S.K."/>
            <person name="Zeng Q."/>
            <person name="Gargeya S."/>
            <person name="Alvarado L."/>
            <person name="Berlin A."/>
            <person name="Chapman S.B."/>
            <person name="Chen Z."/>
            <person name="Freedman E."/>
            <person name="Gellesch M."/>
            <person name="Goldberg J."/>
            <person name="Griggs A."/>
            <person name="Gujja S."/>
            <person name="Heilman E."/>
            <person name="Heiman D."/>
            <person name="Howarth C."/>
            <person name="Mehta T."/>
            <person name="Neiman D."/>
            <person name="Pearson M."/>
            <person name="Roberts A."/>
            <person name="Saif S."/>
            <person name="Shea T."/>
            <person name="Shenoy N."/>
            <person name="Sisk P."/>
            <person name="Stolte C."/>
            <person name="Sykes S."/>
            <person name="White J."/>
            <person name="Yandava C."/>
            <person name="Haas B."/>
            <person name="Nusbaum C."/>
            <person name="Birren B."/>
        </authorList>
    </citation>
    <scope>NUCLEOTIDE SEQUENCE [LARGE SCALE GENOMIC DNA]</scope>
    <source>
        <strain evidence="1">ATCC 50818</strain>
    </source>
</reference>
<dbReference type="RefSeq" id="XP_004994800.1">
    <property type="nucleotide sequence ID" value="XM_004994743.1"/>
</dbReference>
<keyword evidence="2" id="KW-1185">Reference proteome</keyword>
<dbReference type="KEGG" id="sre:PTSG_12095"/>